<name>A0AA44BEI7_9CLOT</name>
<proteinExistence type="predicted"/>
<accession>A0AA44BEI7</accession>
<evidence type="ECO:0000256" key="2">
    <source>
        <dbReference type="SAM" id="Phobius"/>
    </source>
</evidence>
<keyword evidence="2" id="KW-0812">Transmembrane</keyword>
<feature type="transmembrane region" description="Helical" evidence="2">
    <location>
        <begin position="21"/>
        <end position="41"/>
    </location>
</feature>
<gene>
    <name evidence="3" type="ORF">ISALK_06765</name>
</gene>
<feature type="transmembrane region" description="Helical" evidence="2">
    <location>
        <begin position="147"/>
        <end position="167"/>
    </location>
</feature>
<feature type="compositionally biased region" description="Polar residues" evidence="1">
    <location>
        <begin position="104"/>
        <end position="127"/>
    </location>
</feature>
<feature type="region of interest" description="Disordered" evidence="1">
    <location>
        <begin position="95"/>
        <end position="129"/>
    </location>
</feature>
<keyword evidence="2" id="KW-0472">Membrane</keyword>
<feature type="transmembrane region" description="Helical" evidence="2">
    <location>
        <begin position="61"/>
        <end position="79"/>
    </location>
</feature>
<evidence type="ECO:0000313" key="3">
    <source>
        <dbReference type="EMBL" id="NBG88200.1"/>
    </source>
</evidence>
<dbReference type="RefSeq" id="WP_160720489.1">
    <property type="nucleotide sequence ID" value="NZ_SUMG01000006.1"/>
</dbReference>
<organism evidence="3 4">
    <name type="scientific">Isachenkonia alkalipeptolytica</name>
    <dbReference type="NCBI Taxonomy" id="2565777"/>
    <lineage>
        <taxon>Bacteria</taxon>
        <taxon>Bacillati</taxon>
        <taxon>Bacillota</taxon>
        <taxon>Clostridia</taxon>
        <taxon>Eubacteriales</taxon>
        <taxon>Clostridiaceae</taxon>
        <taxon>Isachenkonia</taxon>
    </lineage>
</organism>
<protein>
    <submittedName>
        <fullName evidence="3">Uncharacterized protein</fullName>
    </submittedName>
</protein>
<evidence type="ECO:0000256" key="1">
    <source>
        <dbReference type="SAM" id="MobiDB-lite"/>
    </source>
</evidence>
<feature type="transmembrane region" description="Helical" evidence="2">
    <location>
        <begin position="285"/>
        <end position="305"/>
    </location>
</feature>
<comment type="caution">
    <text evidence="3">The sequence shown here is derived from an EMBL/GenBank/DDBJ whole genome shotgun (WGS) entry which is preliminary data.</text>
</comment>
<evidence type="ECO:0000313" key="4">
    <source>
        <dbReference type="Proteomes" id="UP000449710"/>
    </source>
</evidence>
<reference evidence="3 4" key="1">
    <citation type="submission" date="2019-04" db="EMBL/GenBank/DDBJ databases">
        <title>Isachenkonia alkalipeptolytica gen. nov. sp. nov. a new anaerobic, alkiliphilic organothrophic bacterium capable to reduce synthesized ferrihydrite isolated from a soda lake.</title>
        <authorList>
            <person name="Toshchakov S.V."/>
            <person name="Zavarzina D.G."/>
            <person name="Zhilina T.N."/>
            <person name="Kostrikina N.A."/>
            <person name="Kublanov I.V."/>
        </authorList>
    </citation>
    <scope>NUCLEOTIDE SEQUENCE [LARGE SCALE GENOMIC DNA]</scope>
    <source>
        <strain evidence="3 4">Z-1701</strain>
    </source>
</reference>
<dbReference type="EMBL" id="SUMG01000006">
    <property type="protein sequence ID" value="NBG88200.1"/>
    <property type="molecule type" value="Genomic_DNA"/>
</dbReference>
<keyword evidence="4" id="KW-1185">Reference proteome</keyword>
<dbReference type="AlphaFoldDB" id="A0AA44BEI7"/>
<feature type="transmembrane region" description="Helical" evidence="2">
    <location>
        <begin position="187"/>
        <end position="205"/>
    </location>
</feature>
<keyword evidence="2" id="KW-1133">Transmembrane helix</keyword>
<feature type="transmembrane region" description="Helical" evidence="2">
    <location>
        <begin position="225"/>
        <end position="244"/>
    </location>
</feature>
<dbReference type="Proteomes" id="UP000449710">
    <property type="component" value="Unassembled WGS sequence"/>
</dbReference>
<sequence>MEKTIFAYISDSFKILRSNKVLLYTGLIDALFFMTLIYASYRINQTAQSSGNLPFYATGGPPPYLIGVAVAGFIGAFLLSGKLYMIRKIYQGHHNTRRQETDQQEATQHNAGNRNAGYQDTGENSTGEGEEVANITMRDYADGMGRFGLKILVGRVIIFTVAFFMLLPLALELLNSSNPRLVDWAPAVIFLITLLFALWDTIMVADDGSIKDSVNLSISFVKKHYPVVLGLQIFAAAVAFQSVLSPNVPFRMAQRLLAEPSMGIEKTLVELPGLYQGILSTFGSISWGLVVLLTVIFNVIAPMIFMDLYMDRRENNV</sequence>